<evidence type="ECO:0000256" key="1">
    <source>
        <dbReference type="SAM" id="SignalP"/>
    </source>
</evidence>
<organism evidence="2 3">
    <name type="scientific">Glaciimonas immobilis</name>
    <dbReference type="NCBI Taxonomy" id="728004"/>
    <lineage>
        <taxon>Bacteria</taxon>
        <taxon>Pseudomonadati</taxon>
        <taxon>Pseudomonadota</taxon>
        <taxon>Betaproteobacteria</taxon>
        <taxon>Burkholderiales</taxon>
        <taxon>Oxalobacteraceae</taxon>
        <taxon>Glaciimonas</taxon>
    </lineage>
</organism>
<dbReference type="AlphaFoldDB" id="A0A840S004"/>
<keyword evidence="1" id="KW-0732">Signal</keyword>
<dbReference type="EMBL" id="JACHHQ010000012">
    <property type="protein sequence ID" value="MBB5202224.1"/>
    <property type="molecule type" value="Genomic_DNA"/>
</dbReference>
<feature type="chain" id="PRO_5032695124" evidence="1">
    <location>
        <begin position="29"/>
        <end position="170"/>
    </location>
</feature>
<evidence type="ECO:0000313" key="3">
    <source>
        <dbReference type="Proteomes" id="UP000571084"/>
    </source>
</evidence>
<gene>
    <name evidence="2" type="ORF">HNR39_004088</name>
</gene>
<evidence type="ECO:0000313" key="2">
    <source>
        <dbReference type="EMBL" id="MBB5202224.1"/>
    </source>
</evidence>
<dbReference type="Proteomes" id="UP000571084">
    <property type="component" value="Unassembled WGS sequence"/>
</dbReference>
<proteinExistence type="predicted"/>
<feature type="signal peptide" evidence="1">
    <location>
        <begin position="1"/>
        <end position="28"/>
    </location>
</feature>
<keyword evidence="3" id="KW-1185">Reference proteome</keyword>
<comment type="caution">
    <text evidence="2">The sequence shown here is derived from an EMBL/GenBank/DDBJ whole genome shotgun (WGS) entry which is preliminary data.</text>
</comment>
<sequence length="170" mass="19214">MRRHFFLRHFAATITLFFSAALLHPVNAQELQTKFGCNTTRTENGEKVIYADDGEIHLNGNKIDTFRWESDQYRTLHGFDCSVDESDEPVAEVTESGTTPGWRVTLKNAAAARDRRGFDFYNHGKNCSIRLQREGDTLSIKPTCPALCGSRVNFTELSVNLKTGVCQHEE</sequence>
<accession>A0A840S004</accession>
<name>A0A840S004_9BURK</name>
<dbReference type="RefSeq" id="WP_168056394.1">
    <property type="nucleotide sequence ID" value="NZ_JAAOZT010000009.1"/>
</dbReference>
<reference evidence="2 3" key="1">
    <citation type="submission" date="2020-08" db="EMBL/GenBank/DDBJ databases">
        <title>Genomic Encyclopedia of Type Strains, Phase IV (KMG-IV): sequencing the most valuable type-strain genomes for metagenomic binning, comparative biology and taxonomic classification.</title>
        <authorList>
            <person name="Goeker M."/>
        </authorList>
    </citation>
    <scope>NUCLEOTIDE SEQUENCE [LARGE SCALE GENOMIC DNA]</scope>
    <source>
        <strain evidence="2 3">DSM 23240</strain>
    </source>
</reference>
<protein>
    <submittedName>
        <fullName evidence="2">Uncharacterized protein</fullName>
    </submittedName>
</protein>